<dbReference type="KEGG" id="kan:IMCC3317_37400"/>
<name>A0A7L4ZPG0_9FLAO</name>
<dbReference type="Proteomes" id="UP000464657">
    <property type="component" value="Chromosome"/>
</dbReference>
<keyword evidence="4" id="KW-1185">Reference proteome</keyword>
<evidence type="ECO:0000259" key="2">
    <source>
        <dbReference type="Pfam" id="PF20009"/>
    </source>
</evidence>
<dbReference type="EMBL" id="CP019288">
    <property type="protein sequence ID" value="QHI38349.1"/>
    <property type="molecule type" value="Genomic_DNA"/>
</dbReference>
<dbReference type="Pfam" id="PF20009">
    <property type="entry name" value="GEVED"/>
    <property type="match status" value="1"/>
</dbReference>
<gene>
    <name evidence="3" type="ORF">IMCC3317_37400</name>
</gene>
<evidence type="ECO:0000313" key="3">
    <source>
        <dbReference type="EMBL" id="QHI38349.1"/>
    </source>
</evidence>
<dbReference type="OrthoDB" id="1652165at2"/>
<dbReference type="AlphaFoldDB" id="A0A7L4ZPG0"/>
<feature type="domain" description="Ig-like" evidence="1">
    <location>
        <begin position="290"/>
        <end position="369"/>
    </location>
</feature>
<accession>A0A7L4ZPG0</accession>
<sequence>MRIPLSLIFFFLFIFCVDAFTLHAEICKNSSFNHELVISSTNDSYLIPVNNSCMSAKNLSVSTLNIYKISTSVDTENSTQIATTVSCNGFTGNADDDVRHSFMATASSHEMTTTTLAGVCLPTTDTPDVLYIDEVRFLGTLQDVTNTGTSYTSGYQDFTGLTTPSRQVAGGGVNVLVEANLKCRFKAWIDWNKDDVFDIATEEVYDTDGVSTTTTFGFIIPLVIAPGDYKIRIRNYTGYNYSLSSYSTVYDFNSCENFVDTGSSIDQYGEAEDYLFTVEPLCDAVIDNVTGGETCGTGSVNLSVDATGIPLIGDYRWYDAETGGNLVAVTLTGNWATPAISNTTTYYVTVFNGICETWVREPVIAKFNPVPLLTVTPGPSDRIVCGENDMLEIAAAGNIDDVYLINEDFESGTLGAFDNIAINDNGLIINTLTAWQNQSSIFIPTQQVWFPSISSGLGSNQFVLSNSDVGLYTTNNALQSITSYDTTNFVDLTLSFDCYYSHHLLDGIGGTDDYLAIEVSTDGTNWTAITANITSDVGIGTRFQNLSYDLSTYINEPTLSVRIRFYAVWSDGVAVDNIKLFGDKDITAVNWTTTPTGIVNLFIDTTNDGIGDTPYTSGAYKKVYAMPTLAQLEEASYSFTIDANLANGCGVVSYDFNIINRTRIFDSSIDNWGVASNWAQELVPTSDDCVIIKENGLALDTRVPASEIGLAKNLTIKNGGHLEMESLSALTVTDWIRVESGGSLNINDSANLVQITDVTSNNNSGDINMHRTVSGVNDLDYVYWSTAVEGFDVTNISPGTQPYLIYQWNPTVSGNGIGNYGEWQNASGAMELGNGYIIRGISGTSEANTAEFVGRPNNGIINTTVTRGTYAGVDYPGPGDTEVTALDDNWNLVGNPYPSAISADAFIVRNAAIITDNTSPATITGTVYLWRHLSVPSDAYADPFYNNYLYNYNEKDYIQYNSTGSNPFGFNGYIAAGQAFFVLMDDAAPTTSTIEFNNSMRDATYSNSQFYRLDGYVNTEQPENVETTNTIEKHRIWLDIITSDNTASSTLIGYLTGATNNKDRLYDGDNLSEALTHMYSLVDDEKLAIQGRALPFQDTDKVPLGVNIGENGNYSIAINALDGLFENTNQAIYLEDLYTNTIHDLRVLPYSFYSEKGIFEDRFVLKYTDNSILAVSEFEVNTGIIIATNNNQIKVHSQNSQIEGISVYNILGKRLVDLKDVHQDTYNIINLKQTYSALIVKVILRNGKQKIQKVIY</sequence>
<reference evidence="3 4" key="1">
    <citation type="journal article" date="2013" name="Int. J. Syst. Evol. Microbiol.">
        <title>Kordia antarctica sp. nov., isolated from Antarctic seawater.</title>
        <authorList>
            <person name="Baek K."/>
            <person name="Choi A."/>
            <person name="Kang I."/>
            <person name="Lee K."/>
            <person name="Cho J.C."/>
        </authorList>
    </citation>
    <scope>NUCLEOTIDE SEQUENCE [LARGE SCALE GENOMIC DNA]</scope>
    <source>
        <strain evidence="3 4">IMCC3317</strain>
    </source>
</reference>
<evidence type="ECO:0000313" key="4">
    <source>
        <dbReference type="Proteomes" id="UP000464657"/>
    </source>
</evidence>
<dbReference type="RefSeq" id="WP_160130901.1">
    <property type="nucleotide sequence ID" value="NZ_CP019288.1"/>
</dbReference>
<dbReference type="InterPro" id="IPR044023">
    <property type="entry name" value="Ig_7"/>
</dbReference>
<dbReference type="InterPro" id="IPR045474">
    <property type="entry name" value="GEVED"/>
</dbReference>
<protein>
    <submittedName>
        <fullName evidence="3">Uncharacterized protein</fullName>
    </submittedName>
</protein>
<feature type="domain" description="GEVED" evidence="2">
    <location>
        <begin position="185"/>
        <end position="276"/>
    </location>
</feature>
<evidence type="ECO:0000259" key="1">
    <source>
        <dbReference type="Pfam" id="PF19081"/>
    </source>
</evidence>
<organism evidence="3 4">
    <name type="scientific">Kordia antarctica</name>
    <dbReference type="NCBI Taxonomy" id="1218801"/>
    <lineage>
        <taxon>Bacteria</taxon>
        <taxon>Pseudomonadati</taxon>
        <taxon>Bacteroidota</taxon>
        <taxon>Flavobacteriia</taxon>
        <taxon>Flavobacteriales</taxon>
        <taxon>Flavobacteriaceae</taxon>
        <taxon>Kordia</taxon>
    </lineage>
</organism>
<proteinExistence type="predicted"/>
<dbReference type="Pfam" id="PF19081">
    <property type="entry name" value="Ig_7"/>
    <property type="match status" value="1"/>
</dbReference>